<evidence type="ECO:0000256" key="8">
    <source>
        <dbReference type="SAM" id="MobiDB-lite"/>
    </source>
</evidence>
<dbReference type="PANTHER" id="PTHR22692">
    <property type="entry name" value="MYOSIN VII, XV"/>
    <property type="match status" value="1"/>
</dbReference>
<dbReference type="Gene3D" id="1.25.40.530">
    <property type="entry name" value="MyTH4 domain"/>
    <property type="match status" value="1"/>
</dbReference>
<keyword evidence="9" id="KW-0472">Membrane</keyword>
<dbReference type="Gene3D" id="1.20.58.530">
    <property type="match status" value="1"/>
</dbReference>
<evidence type="ECO:0000256" key="5">
    <source>
        <dbReference type="ARBA" id="ARBA00023175"/>
    </source>
</evidence>
<evidence type="ECO:0000313" key="14">
    <source>
        <dbReference type="Proteomes" id="UP000694545"/>
    </source>
</evidence>
<dbReference type="GO" id="GO:0016459">
    <property type="term" value="C:myosin complex"/>
    <property type="evidence" value="ECO:0007669"/>
    <property type="project" value="UniProtKB-KW"/>
</dbReference>
<organism evidence="13 14">
    <name type="scientific">Varanus komodoensis</name>
    <name type="common">Komodo dragon</name>
    <dbReference type="NCBI Taxonomy" id="61221"/>
    <lineage>
        <taxon>Eukaryota</taxon>
        <taxon>Metazoa</taxon>
        <taxon>Chordata</taxon>
        <taxon>Craniata</taxon>
        <taxon>Vertebrata</taxon>
        <taxon>Euteleostomi</taxon>
        <taxon>Lepidosauria</taxon>
        <taxon>Squamata</taxon>
        <taxon>Bifurcata</taxon>
        <taxon>Unidentata</taxon>
        <taxon>Episquamata</taxon>
        <taxon>Toxicofera</taxon>
        <taxon>Anguimorpha</taxon>
        <taxon>Paleoanguimorpha</taxon>
        <taxon>Varanoidea</taxon>
        <taxon>Varanidae</taxon>
        <taxon>Varanus</taxon>
    </lineage>
</organism>
<evidence type="ECO:0008006" key="15">
    <source>
        <dbReference type="Google" id="ProtNLM"/>
    </source>
</evidence>
<reference evidence="13" key="2">
    <citation type="submission" date="2025-09" db="UniProtKB">
        <authorList>
            <consortium name="Ensembl"/>
        </authorList>
    </citation>
    <scope>IDENTIFICATION</scope>
</reference>
<evidence type="ECO:0000259" key="12">
    <source>
        <dbReference type="PROSITE" id="PS51456"/>
    </source>
</evidence>
<keyword evidence="3" id="KW-0067">ATP-binding</keyword>
<accession>A0A8D2LHE6</accession>
<evidence type="ECO:0000256" key="3">
    <source>
        <dbReference type="ARBA" id="ARBA00022840"/>
    </source>
</evidence>
<keyword evidence="14" id="KW-1185">Reference proteome</keyword>
<dbReference type="GO" id="GO:0003779">
    <property type="term" value="F:actin binding"/>
    <property type="evidence" value="ECO:0007669"/>
    <property type="project" value="UniProtKB-KW"/>
</dbReference>
<proteinExistence type="inferred from homology"/>
<feature type="domain" description="SH3" evidence="10">
    <location>
        <begin position="940"/>
        <end position="1001"/>
    </location>
</feature>
<dbReference type="InterPro" id="IPR051567">
    <property type="entry name" value="Unconventional_Myosin_ATPase"/>
</dbReference>
<dbReference type="InterPro" id="IPR036961">
    <property type="entry name" value="Kinesin_motor_dom_sf"/>
</dbReference>
<dbReference type="Pfam" id="PF07653">
    <property type="entry name" value="SH3_2"/>
    <property type="match status" value="1"/>
</dbReference>
<dbReference type="SUPFAM" id="SSF50044">
    <property type="entry name" value="SH3-domain"/>
    <property type="match status" value="1"/>
</dbReference>
<dbReference type="InterPro" id="IPR059004">
    <property type="entry name" value="MYO15"/>
</dbReference>
<name>A0A8D2LHE6_VARKO</name>
<comment type="caution">
    <text evidence="7">Lacks conserved residue(s) required for the propagation of feature annotation.</text>
</comment>
<evidence type="ECO:0000256" key="2">
    <source>
        <dbReference type="ARBA" id="ARBA00022741"/>
    </source>
</evidence>
<dbReference type="Pfam" id="PF26570">
    <property type="entry name" value="MYO15"/>
    <property type="match status" value="1"/>
</dbReference>
<keyword evidence="1 6" id="KW-0728">SH3 domain</keyword>
<feature type="domain" description="MyTH4" evidence="11">
    <location>
        <begin position="240"/>
        <end position="392"/>
    </location>
</feature>
<keyword evidence="5" id="KW-0505">Motor protein</keyword>
<dbReference type="InterPro" id="IPR036028">
    <property type="entry name" value="SH3-like_dom_sf"/>
</dbReference>
<keyword evidence="2" id="KW-0547">Nucleotide-binding</keyword>
<evidence type="ECO:0000256" key="4">
    <source>
        <dbReference type="ARBA" id="ARBA00023123"/>
    </source>
</evidence>
<feature type="region of interest" description="Disordered" evidence="8">
    <location>
        <begin position="699"/>
        <end position="733"/>
    </location>
</feature>
<keyword evidence="9" id="KW-0812">Transmembrane</keyword>
<dbReference type="Ensembl" id="ENSVKKT00000022976.1">
    <property type="protein sequence ID" value="ENSVKKP00000022418.1"/>
    <property type="gene ID" value="ENSVKKG00000014930.1"/>
</dbReference>
<evidence type="ECO:0000256" key="9">
    <source>
        <dbReference type="SAM" id="Phobius"/>
    </source>
</evidence>
<keyword evidence="9" id="KW-1133">Transmembrane helix</keyword>
<evidence type="ECO:0000256" key="6">
    <source>
        <dbReference type="PROSITE-ProRule" id="PRU00192"/>
    </source>
</evidence>
<evidence type="ECO:0000256" key="7">
    <source>
        <dbReference type="PROSITE-ProRule" id="PRU00782"/>
    </source>
</evidence>
<dbReference type="Pfam" id="PF00784">
    <property type="entry name" value="MyTH4"/>
    <property type="match status" value="1"/>
</dbReference>
<dbReference type="PROSITE" id="PS51016">
    <property type="entry name" value="MYTH4"/>
    <property type="match status" value="1"/>
</dbReference>
<dbReference type="InterPro" id="IPR001452">
    <property type="entry name" value="SH3_domain"/>
</dbReference>
<dbReference type="Proteomes" id="UP000694545">
    <property type="component" value="Unplaced"/>
</dbReference>
<dbReference type="PANTHER" id="PTHR22692:SF16">
    <property type="entry name" value="MYOSIN XVB"/>
    <property type="match status" value="1"/>
</dbReference>
<dbReference type="Gene3D" id="3.40.850.10">
    <property type="entry name" value="Kinesin motor domain"/>
    <property type="match status" value="1"/>
</dbReference>
<dbReference type="PROSITE" id="PS51456">
    <property type="entry name" value="MYOSIN_MOTOR"/>
    <property type="match status" value="1"/>
</dbReference>
<dbReference type="GO" id="GO:0005524">
    <property type="term" value="F:ATP binding"/>
    <property type="evidence" value="ECO:0007669"/>
    <property type="project" value="UniProtKB-KW"/>
</dbReference>
<dbReference type="InterPro" id="IPR027417">
    <property type="entry name" value="P-loop_NTPase"/>
</dbReference>
<feature type="region of interest" description="Disordered" evidence="8">
    <location>
        <begin position="1012"/>
        <end position="1031"/>
    </location>
</feature>
<sequence length="1070" mass="120042">HASSPWYVKPKLPLPVFTVQHYAGPVTYQVHKFLNKNHDQLRPEVLDIFSQSHLKVQCGSLGKVASSQSRIGKIICSRWSDTQLLEQWMQLKGCFSVVLLLFLVLFFFWLIDPILFKLQVPDIFDTEYVACQLRHSGILEAICIRKEGYPVRIPFHHFLIRELHGQAGARTGIFQVPSPTLYQLHHTGSHTSTSLENHYPFPPKEACKVPHHSELILFFPTLSDNPLTQINQVTEVSPPEFKAKANLSLPPDINSFPFSTFMKSHFQLLRFIHDKELQDWQKMLLGNYIVRHGLASHSLRNELLSQVATQVWKNPDLQQSQQGWVLMAALLSTFAPSPYLGKPLLKFVSDHGLEGYNGICQRKLLMSMKLVDSDAEASRSFPPTQLEWIANQRKGKMVLDVYTYQEEKFSAEVESWTTGEQYAGWILSSRGLEAVPRGWSVSLFTGDVWQDLIGCDFVLDLIGGREASNWPSQSLPDYPITPEHDGGYVQQSSVERSVALLLAPCPLQPPFLPRIPRPREPDERCTQCWAYSFSLASLQDMQSEGSLTGRMKGGGKIGPTRQGAFPGASLHKAPSPSFSPSAMVVPQPQPMLPSVDPSQVAVQQQAFINQQALLMVRGKGFKTVMGNFQGSQDHPYSLKRPPAGCTCLLVAQKFDLIKGGHLSSGSAVLPSPPPPPGKLSSTIKEKQLPLMGLFSRPQTTLSSTSELPPPPPPPPPPVPPPMPPSFPSDSARTMVDDSNIKTQLFSISPSVTFSYANPTWKLFLRKEVFYPKELFSHPYCLNLLCDQIIRDTYSDSCIRLSKEERRKMKDLLGKQAVGMNVRSISEDGIKKRIVLAARDNWANYFSRLFPVKGENGSDIQLLGVSHRGLQLLKRITFGPLPLYDFMLSLDLCSYADVLSLELLGWNVLQLSLKDEQLILHSHKAWQIKAMVEQFLHELKQDSKYVIALRSYVTDDKSLLSFKKGNFIRVLPMEGLEPGWQFGSIGGRSGLFPSALVQFAAVPEHLSLHLNQQEEGRKSLTRGKEETVPGKEVRQTMIPQSLTGRRFRETCGERRLWGGSTGRGLLGCRKR</sequence>
<evidence type="ECO:0000256" key="1">
    <source>
        <dbReference type="ARBA" id="ARBA00022443"/>
    </source>
</evidence>
<keyword evidence="4 7" id="KW-0518">Myosin</keyword>
<dbReference type="SUPFAM" id="SSF52540">
    <property type="entry name" value="P-loop containing nucleoside triphosphate hydrolases"/>
    <property type="match status" value="1"/>
</dbReference>
<dbReference type="Gene3D" id="2.30.30.40">
    <property type="entry name" value="SH3 Domains"/>
    <property type="match status" value="1"/>
</dbReference>
<dbReference type="GO" id="GO:0003774">
    <property type="term" value="F:cytoskeletal motor activity"/>
    <property type="evidence" value="ECO:0007669"/>
    <property type="project" value="InterPro"/>
</dbReference>
<dbReference type="SMART" id="SM00326">
    <property type="entry name" value="SH3"/>
    <property type="match status" value="1"/>
</dbReference>
<evidence type="ECO:0000259" key="11">
    <source>
        <dbReference type="PROSITE" id="PS51016"/>
    </source>
</evidence>
<evidence type="ECO:0000313" key="13">
    <source>
        <dbReference type="Ensembl" id="ENSVKKP00000022418.1"/>
    </source>
</evidence>
<dbReference type="InterPro" id="IPR038185">
    <property type="entry name" value="MyTH4_dom_sf"/>
</dbReference>
<dbReference type="InterPro" id="IPR000857">
    <property type="entry name" value="MyTH4_dom"/>
</dbReference>
<feature type="domain" description="Myosin motor" evidence="12">
    <location>
        <begin position="1"/>
        <end position="161"/>
    </location>
</feature>
<comment type="similarity">
    <text evidence="7">Belongs to the TRAFAC class myosin-kinesin ATPase superfamily. Myosin family.</text>
</comment>
<reference evidence="13" key="1">
    <citation type="submission" date="2025-08" db="UniProtKB">
        <authorList>
            <consortium name="Ensembl"/>
        </authorList>
    </citation>
    <scope>IDENTIFICATION</scope>
</reference>
<dbReference type="AlphaFoldDB" id="A0A8D2LHE6"/>
<evidence type="ECO:0000259" key="10">
    <source>
        <dbReference type="PROSITE" id="PS50002"/>
    </source>
</evidence>
<dbReference type="InterPro" id="IPR001609">
    <property type="entry name" value="Myosin_head_motor_dom-like"/>
</dbReference>
<keyword evidence="7" id="KW-0009">Actin-binding</keyword>
<protein>
    <recommendedName>
        <fullName evidence="15">Myosin XVB</fullName>
    </recommendedName>
</protein>
<feature type="compositionally biased region" description="Pro residues" evidence="8">
    <location>
        <begin position="707"/>
        <end position="726"/>
    </location>
</feature>
<dbReference type="PROSITE" id="PS50002">
    <property type="entry name" value="SH3"/>
    <property type="match status" value="1"/>
</dbReference>
<dbReference type="SMART" id="SM00139">
    <property type="entry name" value="MyTH4"/>
    <property type="match status" value="1"/>
</dbReference>
<feature type="transmembrane region" description="Helical" evidence="9">
    <location>
        <begin position="93"/>
        <end position="111"/>
    </location>
</feature>